<accession>A0A0G0ZG34</accession>
<reference evidence="2 3" key="1">
    <citation type="journal article" date="2015" name="Nature">
        <title>rRNA introns, odd ribosomes, and small enigmatic genomes across a large radiation of phyla.</title>
        <authorList>
            <person name="Brown C.T."/>
            <person name="Hug L.A."/>
            <person name="Thomas B.C."/>
            <person name="Sharon I."/>
            <person name="Castelle C.J."/>
            <person name="Singh A."/>
            <person name="Wilkins M.J."/>
            <person name="Williams K.H."/>
            <person name="Banfield J.F."/>
        </authorList>
    </citation>
    <scope>NUCLEOTIDE SEQUENCE [LARGE SCALE GENOMIC DNA]</scope>
</reference>
<dbReference type="SUPFAM" id="SSF143120">
    <property type="entry name" value="YefM-like"/>
    <property type="match status" value="1"/>
</dbReference>
<evidence type="ECO:0000313" key="2">
    <source>
        <dbReference type="EMBL" id="KKS47667.1"/>
    </source>
</evidence>
<evidence type="ECO:0000256" key="1">
    <source>
        <dbReference type="ARBA" id="ARBA00009981"/>
    </source>
</evidence>
<dbReference type="AlphaFoldDB" id="A0A0G0ZG34"/>
<name>A0A0G0ZG34_9BACT</name>
<evidence type="ECO:0008006" key="4">
    <source>
        <dbReference type="Google" id="ProtNLM"/>
    </source>
</evidence>
<organism evidence="2 3">
    <name type="scientific">Candidatus Gottesmanbacteria bacterium GW2011_GWA2_42_18</name>
    <dbReference type="NCBI Taxonomy" id="1618442"/>
    <lineage>
        <taxon>Bacteria</taxon>
        <taxon>Candidatus Gottesmaniibacteriota</taxon>
    </lineage>
</organism>
<evidence type="ECO:0000313" key="3">
    <source>
        <dbReference type="Proteomes" id="UP000034320"/>
    </source>
</evidence>
<comment type="caution">
    <text evidence="2">The sequence shown here is derived from an EMBL/GenBank/DDBJ whole genome shotgun (WGS) entry which is preliminary data.</text>
</comment>
<sequence length="93" mass="10774">MIQQLISDEKFTNIQKAQAGLTKLFTKAEQTKTFYRVLKNDKPLGVLIPENLWKDFVEDWEALSSPAYLAGIKKARSQKKRYTLSQVKKELNL</sequence>
<protein>
    <recommendedName>
        <fullName evidence="4">Antitoxin</fullName>
    </recommendedName>
</protein>
<dbReference type="Proteomes" id="UP000034320">
    <property type="component" value="Unassembled WGS sequence"/>
</dbReference>
<dbReference type="EMBL" id="LCDD01000003">
    <property type="protein sequence ID" value="KKS47667.1"/>
    <property type="molecule type" value="Genomic_DNA"/>
</dbReference>
<proteinExistence type="inferred from homology"/>
<comment type="similarity">
    <text evidence="1">Belongs to the phD/YefM antitoxin family.</text>
</comment>
<dbReference type="InterPro" id="IPR036165">
    <property type="entry name" value="YefM-like_sf"/>
</dbReference>
<gene>
    <name evidence="2" type="ORF">UV09_C0003G0012</name>
</gene>